<accession>A0A6M4IPI0</accession>
<organism evidence="1 2">
    <name type="scientific">Gemmatimonas groenlandica</name>
    <dbReference type="NCBI Taxonomy" id="2732249"/>
    <lineage>
        <taxon>Bacteria</taxon>
        <taxon>Pseudomonadati</taxon>
        <taxon>Gemmatimonadota</taxon>
        <taxon>Gemmatimonadia</taxon>
        <taxon>Gemmatimonadales</taxon>
        <taxon>Gemmatimonadaceae</taxon>
        <taxon>Gemmatimonas</taxon>
    </lineage>
</organism>
<name>A0A6M4IPI0_9BACT</name>
<dbReference type="InterPro" id="IPR007813">
    <property type="entry name" value="PilN"/>
</dbReference>
<dbReference type="RefSeq" id="WP_171225090.1">
    <property type="nucleotide sequence ID" value="NZ_CP053085.1"/>
</dbReference>
<sequence length="378" mass="40374">MSRPLCLLLDGEFVSALPRDGAATATRVAWRPEAPLPMVESLRSAFGAPTGLVVIVGLAFLEIAEPQLPPVPNDARVRMLQRDSDRYFALREPAAVATDGSVAFAMSSALLTSWLDALSAWSPVRAVVTVAAAAALGGHDGRWTADAGDGSTGQLTIREGRVQSARRLRGGGDAAERPLTIAELTGGAWRAAAGTLDLQLLDSAMRERAQRQRARRWWQSAVFAAAALVLLAWSVDRWRERQLVALQQEAQTLEQSTAGARAAQQRLLRAQGEQTAIAAADRRAVLADAPPAVLARLGELLPRDAFIQRLEWNGTEWRIDGSANDAAALVPLLDADAQLVGVRAAAPSMRFLENGRSRSSFSIVFQTLGAPAPTRGGQ</sequence>
<evidence type="ECO:0000313" key="2">
    <source>
        <dbReference type="Proteomes" id="UP000500938"/>
    </source>
</evidence>
<proteinExistence type="predicted"/>
<protein>
    <submittedName>
        <fullName evidence="1">PilN domain-containing protein</fullName>
    </submittedName>
</protein>
<evidence type="ECO:0000313" key="1">
    <source>
        <dbReference type="EMBL" id="QJR35659.1"/>
    </source>
</evidence>
<dbReference type="Proteomes" id="UP000500938">
    <property type="component" value="Chromosome"/>
</dbReference>
<keyword evidence="2" id="KW-1185">Reference proteome</keyword>
<dbReference type="AlphaFoldDB" id="A0A6M4IPI0"/>
<dbReference type="Pfam" id="PF05137">
    <property type="entry name" value="PilN"/>
    <property type="match status" value="1"/>
</dbReference>
<dbReference type="EMBL" id="CP053085">
    <property type="protein sequence ID" value="QJR35659.1"/>
    <property type="molecule type" value="Genomic_DNA"/>
</dbReference>
<gene>
    <name evidence="1" type="ORF">HKW67_09125</name>
</gene>
<dbReference type="KEGG" id="ggr:HKW67_09125"/>
<reference evidence="1 2" key="1">
    <citation type="submission" date="2020-05" db="EMBL/GenBank/DDBJ databases">
        <title>Complete genome sequence of Gemmatimonas greenlandica TET16.</title>
        <authorList>
            <person name="Zeng Y."/>
        </authorList>
    </citation>
    <scope>NUCLEOTIDE SEQUENCE [LARGE SCALE GENOMIC DNA]</scope>
    <source>
        <strain evidence="1 2">TET16</strain>
    </source>
</reference>